<gene>
    <name evidence="3" type="ORF">HOP12_04330</name>
</gene>
<dbReference type="AlphaFoldDB" id="A0A849SPR0"/>
<sequence length="117" mass="13779">MRDISRRLARHRSSFARGDAPLLRRVPWLWALLALWAVYTVFLSEHSLWKLSSLDRETRRSEAQLTATRAEIDRLENELAEPRRRRALAERVLRERNGFASPNETIYRFDGESVDSL</sequence>
<name>A0A849SPR0_UNCEI</name>
<protein>
    <submittedName>
        <fullName evidence="3">Septum formation initiator family protein</fullName>
    </submittedName>
</protein>
<reference evidence="3 4" key="1">
    <citation type="submission" date="2020-04" db="EMBL/GenBank/DDBJ databases">
        <title>Metagenomic profiling of ammonia- and methane-oxidizing microorganisms in a Dutch drinking water treatment plant.</title>
        <authorList>
            <person name="Poghosyan L."/>
            <person name="Leucker S."/>
        </authorList>
    </citation>
    <scope>NUCLEOTIDE SEQUENCE [LARGE SCALE GENOMIC DNA]</scope>
    <source>
        <strain evidence="3">S-RSF-IL-03</strain>
    </source>
</reference>
<evidence type="ECO:0000313" key="3">
    <source>
        <dbReference type="EMBL" id="NOT33380.1"/>
    </source>
</evidence>
<dbReference type="EMBL" id="JABFRW010000044">
    <property type="protein sequence ID" value="NOT33380.1"/>
    <property type="molecule type" value="Genomic_DNA"/>
</dbReference>
<dbReference type="Proteomes" id="UP000580839">
    <property type="component" value="Unassembled WGS sequence"/>
</dbReference>
<keyword evidence="2" id="KW-0812">Transmembrane</keyword>
<evidence type="ECO:0000256" key="1">
    <source>
        <dbReference type="SAM" id="Coils"/>
    </source>
</evidence>
<proteinExistence type="predicted"/>
<keyword evidence="2" id="KW-0472">Membrane</keyword>
<feature type="transmembrane region" description="Helical" evidence="2">
    <location>
        <begin position="28"/>
        <end position="49"/>
    </location>
</feature>
<evidence type="ECO:0000256" key="2">
    <source>
        <dbReference type="SAM" id="Phobius"/>
    </source>
</evidence>
<organism evidence="3 4">
    <name type="scientific">Eiseniibacteriota bacterium</name>
    <dbReference type="NCBI Taxonomy" id="2212470"/>
    <lineage>
        <taxon>Bacteria</taxon>
        <taxon>Candidatus Eiseniibacteriota</taxon>
    </lineage>
</organism>
<dbReference type="InterPro" id="IPR007060">
    <property type="entry name" value="FtsL/DivIC"/>
</dbReference>
<accession>A0A849SPR0</accession>
<comment type="caution">
    <text evidence="3">The sequence shown here is derived from an EMBL/GenBank/DDBJ whole genome shotgun (WGS) entry which is preliminary data.</text>
</comment>
<keyword evidence="2" id="KW-1133">Transmembrane helix</keyword>
<keyword evidence="1" id="KW-0175">Coiled coil</keyword>
<evidence type="ECO:0000313" key="4">
    <source>
        <dbReference type="Proteomes" id="UP000580839"/>
    </source>
</evidence>
<dbReference type="Pfam" id="PF04977">
    <property type="entry name" value="DivIC"/>
    <property type="match status" value="1"/>
</dbReference>
<feature type="coiled-coil region" evidence="1">
    <location>
        <begin position="58"/>
        <end position="92"/>
    </location>
</feature>